<evidence type="ECO:0000313" key="3">
    <source>
        <dbReference type="Proteomes" id="UP000078492"/>
    </source>
</evidence>
<organism evidence="2 3">
    <name type="scientific">Trachymyrmex cornetzi</name>
    <dbReference type="NCBI Taxonomy" id="471704"/>
    <lineage>
        <taxon>Eukaryota</taxon>
        <taxon>Metazoa</taxon>
        <taxon>Ecdysozoa</taxon>
        <taxon>Arthropoda</taxon>
        <taxon>Hexapoda</taxon>
        <taxon>Insecta</taxon>
        <taxon>Pterygota</taxon>
        <taxon>Neoptera</taxon>
        <taxon>Endopterygota</taxon>
        <taxon>Hymenoptera</taxon>
        <taxon>Apocrita</taxon>
        <taxon>Aculeata</taxon>
        <taxon>Formicoidea</taxon>
        <taxon>Formicidae</taxon>
        <taxon>Myrmicinae</taxon>
        <taxon>Trachymyrmex</taxon>
    </lineage>
</organism>
<feature type="region of interest" description="Disordered" evidence="1">
    <location>
        <begin position="1"/>
        <end position="29"/>
    </location>
</feature>
<dbReference type="AlphaFoldDB" id="A0A151IRU2"/>
<dbReference type="Proteomes" id="UP000078492">
    <property type="component" value="Unassembled WGS sequence"/>
</dbReference>
<evidence type="ECO:0000256" key="1">
    <source>
        <dbReference type="SAM" id="MobiDB-lite"/>
    </source>
</evidence>
<gene>
    <name evidence="2" type="ORF">ALC57_18464</name>
</gene>
<evidence type="ECO:0000313" key="2">
    <source>
        <dbReference type="EMBL" id="KYN09402.1"/>
    </source>
</evidence>
<reference evidence="2 3" key="1">
    <citation type="submission" date="2015-09" db="EMBL/GenBank/DDBJ databases">
        <title>Trachymyrmex cornetzi WGS genome.</title>
        <authorList>
            <person name="Nygaard S."/>
            <person name="Hu H."/>
            <person name="Boomsma J."/>
            <person name="Zhang G."/>
        </authorList>
    </citation>
    <scope>NUCLEOTIDE SEQUENCE [LARGE SCALE GENOMIC DNA]</scope>
    <source>
        <strain evidence="2">Tcor2-1</strain>
        <tissue evidence="2">Whole body</tissue>
    </source>
</reference>
<feature type="compositionally biased region" description="Basic and acidic residues" evidence="1">
    <location>
        <begin position="9"/>
        <end position="23"/>
    </location>
</feature>
<keyword evidence="3" id="KW-1185">Reference proteome</keyword>
<dbReference type="EMBL" id="KQ981112">
    <property type="protein sequence ID" value="KYN09402.1"/>
    <property type="molecule type" value="Genomic_DNA"/>
</dbReference>
<feature type="region of interest" description="Disordered" evidence="1">
    <location>
        <begin position="153"/>
        <end position="177"/>
    </location>
</feature>
<protein>
    <submittedName>
        <fullName evidence="2">Uncharacterized protein</fullName>
    </submittedName>
</protein>
<name>A0A151IRU2_9HYME</name>
<proteinExistence type="predicted"/>
<sequence length="221" mass="25562">MRIRVTSKFTRDGNRLRGDEEKERKKRDARMPRHAIDITQTVALNDYDIVLLVKIILQSLMVAILFCKRNITTSMGFWNIKKCWMAVAGQELQVQEWRFRIVRPTGNPDEPLRFRHASPQGEEPPAGARRCYALPYRPPHLILIRAERAPTTSDAARLPQVRTERERSRAAPSCASTSLDESPYHVIRLISDHVHVALVHFHQCRLMGFSQGQEHRILHNT</sequence>
<accession>A0A151IRU2</accession>